<dbReference type="SUPFAM" id="SSF63829">
    <property type="entry name" value="Calcium-dependent phosphotriesterase"/>
    <property type="match status" value="1"/>
</dbReference>
<sequence length="1135" mass="118835">MKVQDANLQPVNTGWNPVKQYGPSNSWTRTNLGEVFGICISNAPHIYVAATRLYGGSAGPGGWGGVYRLDGLTGAIAPFLTTLAAPTGGIGTSTIPNTGPGLGNIAYDPVFDQFFVTNFEDGKIYRVNSAGIIQSTFDPFAADGGASGQAPIGERVFGIGVYNNRVYFSRWVEDCLMPDPVASNEIWSVALNGSGDFNPGSAQLEIALPPLPGNNWSNPVSDIEFNQAGHMLVAERTMRSTLTGYTTNAHASRLMEYRLAGVTWLPAPQVYGIGMPGVGSSCGSFPTGMNSSGGCDYGYGSWDKDKRVPVDCDSAVWSMGDALISLSVYGAQRLPASGGVAATAGVMVNLGTAKTFYGDIDIWQNCRVESDPCKGVRIIEFGQTQGVPNSDGGCCVQFGISNSMANTWTGFTVTANTPGVSINYASGPAGWMTTTPLTQVTYTHTSGFIPTGTSFPFVFCLNVGTTVSQSITISMIGANGVTCDSTFTLQCHGTTPPVPPCGKLQKLSVSCLQVGANGSTYSMTTQIQNLSWYTANGYNITVNSPAGVSVTPNAGPFAPVVPPMGISTTLPFTITVPAGVTANTLCLSITLHDASMQNCCTFDTCIVLPKCTDCCDEFDIKVPTITGTMSGAGAGTITSTLNAGPQPIASFTATIVSATRGKVWCGGNVTSPGGPVAVVFTGGSLTPVINSAPVFAPSTSSVTWGTQPSGVSMSGPPSNLSLGVSMPNAALGFFCRDTVTVCIRYSFTDTSCVTCDTTVCIRIPRKGSIIIHNGDWHHAVNLKMKSTTEGTLTLRKLYGPGQPHYGNLRYSGSPQAKLARMSLTNGGVVVVTDGVADAAVVMDEKTDSLTYDVVFENKESVKVFPTYAELTAAECRGCPEEASPQLTVWARSPGEYGGDTIAEDRKSTRPKNVRTYMLFIANGNPGGQNIASFRIAPSRPELSILAFGPGDLDGDGGLDLMLVESSKETGAKHLAVANIVHRDVAARLIAPGEQLRPIYITVAGDDGPVSLDYTTVGEDGQELSNGDVLLEEPVSIVQESGDGGGSDAEVHMSAHPNPAAGDVSISIRSTMVLRGSRLMVVDINGRMVSEFGHFDMGTTGAATIQGYIGHLASGSYRIVLVADDGRWSIPLTITR</sequence>
<dbReference type="Proteomes" id="UP000184233">
    <property type="component" value="Unassembled WGS sequence"/>
</dbReference>
<reference evidence="1 2" key="1">
    <citation type="submission" date="2016-09" db="EMBL/GenBank/DDBJ databases">
        <title>Genome-resolved meta-omics ties microbial dynamics to process performance in biotechnology for thiocyanate degradation.</title>
        <authorList>
            <person name="Kantor R.S."/>
            <person name="Huddy R.J."/>
            <person name="Iyer R."/>
            <person name="Thomas B.C."/>
            <person name="Brown C.T."/>
            <person name="Anantharaman K."/>
            <person name="Tringe S."/>
            <person name="Hettich R.L."/>
            <person name="Harrison S.T."/>
            <person name="Banfield J.F."/>
        </authorList>
    </citation>
    <scope>NUCLEOTIDE SEQUENCE [LARGE SCALE GENOMIC DNA]</scope>
    <source>
        <strain evidence="1">59-99</strain>
    </source>
</reference>
<evidence type="ECO:0000313" key="1">
    <source>
        <dbReference type="EMBL" id="OJX56734.1"/>
    </source>
</evidence>
<name>A0A1M3KWU7_9BACT</name>
<gene>
    <name evidence="1" type="ORF">BGO89_09360</name>
</gene>
<dbReference type="AlphaFoldDB" id="A0A1M3KWU7"/>
<organism evidence="1 2">
    <name type="scientific">Candidatus Kapaibacterium thiocyanatum</name>
    <dbReference type="NCBI Taxonomy" id="1895771"/>
    <lineage>
        <taxon>Bacteria</taxon>
        <taxon>Pseudomonadati</taxon>
        <taxon>Candidatus Kapaibacteriota</taxon>
        <taxon>Candidatus Kapaibacteriia</taxon>
        <taxon>Candidatus Kapaibacteriales</taxon>
        <taxon>Candidatus Kapaibacteriaceae</taxon>
        <taxon>Candidatus Kapaibacterium</taxon>
    </lineage>
</organism>
<dbReference type="STRING" id="1895771.BGO89_09360"/>
<proteinExistence type="predicted"/>
<comment type="caution">
    <text evidence="1">The sequence shown here is derived from an EMBL/GenBank/DDBJ whole genome shotgun (WGS) entry which is preliminary data.</text>
</comment>
<protein>
    <submittedName>
        <fullName evidence="1">Uncharacterized protein</fullName>
    </submittedName>
</protein>
<evidence type="ECO:0000313" key="2">
    <source>
        <dbReference type="Proteomes" id="UP000184233"/>
    </source>
</evidence>
<dbReference type="EMBL" id="MKVH01000024">
    <property type="protein sequence ID" value="OJX56734.1"/>
    <property type="molecule type" value="Genomic_DNA"/>
</dbReference>
<accession>A0A1M3KWU7</accession>